<accession>A0ABW2ENU9</accession>
<keyword evidence="3" id="KW-1185">Reference proteome</keyword>
<reference evidence="3" key="1">
    <citation type="journal article" date="2019" name="Int. J. Syst. Evol. Microbiol.">
        <title>The Global Catalogue of Microorganisms (GCM) 10K type strain sequencing project: providing services to taxonomists for standard genome sequencing and annotation.</title>
        <authorList>
            <consortium name="The Broad Institute Genomics Platform"/>
            <consortium name="The Broad Institute Genome Sequencing Center for Infectious Disease"/>
            <person name="Wu L."/>
            <person name="Ma J."/>
        </authorList>
    </citation>
    <scope>NUCLEOTIDE SEQUENCE [LARGE SCALE GENOMIC DNA]</scope>
    <source>
        <strain evidence="3">CGMCC 4.1621</strain>
    </source>
</reference>
<evidence type="ECO:0000313" key="3">
    <source>
        <dbReference type="Proteomes" id="UP001596410"/>
    </source>
</evidence>
<name>A0ABW2ENU9_9BACI</name>
<dbReference type="Gene3D" id="1.10.10.60">
    <property type="entry name" value="Homeodomain-like"/>
    <property type="match status" value="1"/>
</dbReference>
<dbReference type="SUPFAM" id="SSF46689">
    <property type="entry name" value="Homeodomain-like"/>
    <property type="match status" value="1"/>
</dbReference>
<dbReference type="Proteomes" id="UP001596410">
    <property type="component" value="Unassembled WGS sequence"/>
</dbReference>
<gene>
    <name evidence="2" type="ORF">ACFQIC_19340</name>
</gene>
<dbReference type="EMBL" id="JBHSZV010000062">
    <property type="protein sequence ID" value="MFC7063955.1"/>
    <property type="molecule type" value="Genomic_DNA"/>
</dbReference>
<organism evidence="2 3">
    <name type="scientific">Halobacillus seohaensis</name>
    <dbReference type="NCBI Taxonomy" id="447421"/>
    <lineage>
        <taxon>Bacteria</taxon>
        <taxon>Bacillati</taxon>
        <taxon>Bacillota</taxon>
        <taxon>Bacilli</taxon>
        <taxon>Bacillales</taxon>
        <taxon>Bacillaceae</taxon>
        <taxon>Halobacillus</taxon>
    </lineage>
</organism>
<comment type="caution">
    <text evidence="2">The sequence shown here is derived from an EMBL/GenBank/DDBJ whole genome shotgun (WGS) entry which is preliminary data.</text>
</comment>
<protein>
    <submittedName>
        <fullName evidence="2">PhBC6A51 family helix-turn-helix protein</fullName>
    </submittedName>
</protein>
<dbReference type="Pfam" id="PF13022">
    <property type="entry name" value="HTH_Tnp_1_2"/>
    <property type="match status" value="1"/>
</dbReference>
<dbReference type="InterPro" id="IPR024978">
    <property type="entry name" value="Homeodomain_phBC6A51-type"/>
</dbReference>
<dbReference type="InterPro" id="IPR009057">
    <property type="entry name" value="Homeodomain-like_sf"/>
</dbReference>
<feature type="domain" description="Homeodomain phBC6A51-type" evidence="1">
    <location>
        <begin position="11"/>
        <end position="119"/>
    </location>
</feature>
<proteinExistence type="predicted"/>
<evidence type="ECO:0000259" key="1">
    <source>
        <dbReference type="Pfam" id="PF13022"/>
    </source>
</evidence>
<sequence length="149" mass="17226">MKTIKDIEAHLDNRKIRAAHLLVANDFAPKGEVRKVEDIAEEVGVSRKTIYEWKKELIFIKYMEALSDVSLAAYRSKVDSQLMKLIEGASNNGNASVKALEMWYKLHGRLVERSEIIDESTPKASRTYSDEEIEREMDELNEMMNRPKH</sequence>
<evidence type="ECO:0000313" key="2">
    <source>
        <dbReference type="EMBL" id="MFC7063955.1"/>
    </source>
</evidence>
<dbReference type="RefSeq" id="WP_204708420.1">
    <property type="nucleotide sequence ID" value="NZ_JBHSZV010000062.1"/>
</dbReference>